<accession>A0ABT8KNK8</accession>
<dbReference type="Gene3D" id="3.40.50.1820">
    <property type="entry name" value="alpha/beta hydrolase"/>
    <property type="match status" value="1"/>
</dbReference>
<evidence type="ECO:0000313" key="5">
    <source>
        <dbReference type="Proteomes" id="UP001172082"/>
    </source>
</evidence>
<dbReference type="RefSeq" id="WP_346751161.1">
    <property type="nucleotide sequence ID" value="NZ_JAUJEA010000002.1"/>
</dbReference>
<feature type="chain" id="PRO_5046902980" evidence="2">
    <location>
        <begin position="24"/>
        <end position="234"/>
    </location>
</feature>
<comment type="caution">
    <text evidence="4">The sequence shown here is derived from an EMBL/GenBank/DDBJ whole genome shotgun (WGS) entry which is preliminary data.</text>
</comment>
<reference evidence="4" key="1">
    <citation type="submission" date="2023-06" db="EMBL/GenBank/DDBJ databases">
        <title>Genomic of Parafulvivirga corallium.</title>
        <authorList>
            <person name="Wang G."/>
        </authorList>
    </citation>
    <scope>NUCLEOTIDE SEQUENCE</scope>
    <source>
        <strain evidence="4">BMA10</strain>
    </source>
</reference>
<dbReference type="InterPro" id="IPR050955">
    <property type="entry name" value="Plant_Biomass_Hydrol_Est"/>
</dbReference>
<protein>
    <submittedName>
        <fullName evidence="4">Prolyl oligopeptidase family serine peptidase</fullName>
    </submittedName>
</protein>
<evidence type="ECO:0000256" key="1">
    <source>
        <dbReference type="ARBA" id="ARBA00022729"/>
    </source>
</evidence>
<dbReference type="InterPro" id="IPR002925">
    <property type="entry name" value="Dienelactn_hydro"/>
</dbReference>
<dbReference type="SUPFAM" id="SSF53474">
    <property type="entry name" value="alpha/beta-Hydrolases"/>
    <property type="match status" value="1"/>
</dbReference>
<evidence type="ECO:0000259" key="3">
    <source>
        <dbReference type="Pfam" id="PF01738"/>
    </source>
</evidence>
<dbReference type="Proteomes" id="UP001172082">
    <property type="component" value="Unassembled WGS sequence"/>
</dbReference>
<evidence type="ECO:0000313" key="4">
    <source>
        <dbReference type="EMBL" id="MDN5201135.1"/>
    </source>
</evidence>
<keyword evidence="5" id="KW-1185">Reference proteome</keyword>
<proteinExistence type="predicted"/>
<feature type="signal peptide" evidence="2">
    <location>
        <begin position="1"/>
        <end position="23"/>
    </location>
</feature>
<feature type="domain" description="Dienelactone hydrolase" evidence="3">
    <location>
        <begin position="105"/>
        <end position="210"/>
    </location>
</feature>
<name>A0ABT8KNK8_9BACT</name>
<dbReference type="InterPro" id="IPR029058">
    <property type="entry name" value="AB_hydrolase_fold"/>
</dbReference>
<keyword evidence="1 2" id="KW-0732">Signal</keyword>
<dbReference type="Pfam" id="PF01738">
    <property type="entry name" value="DLH"/>
    <property type="match status" value="1"/>
</dbReference>
<evidence type="ECO:0000256" key="2">
    <source>
        <dbReference type="SAM" id="SignalP"/>
    </source>
</evidence>
<sequence length="234" mass="26689">MKRDVLKCTLIIFFAVFSTTCMAQQTAQKFNGKVDYFLFLPEGYDQDSEKKWPLMLFLHGAGERGDDLNLVKFHGPPKIVENQKDFPFILVSPQCKAGTRWYANALSDLLDEVIKKNNVDTDRIYVTGLSMGGYGTWNLATTYPDRFAAIAPICGGGNPKLAKKIKDLPIWVFHGAKDRIVPMSASEEMVKALKEHDSDVQFTIYPEAGHDSWTETYNNPKLYEWFLQHKRTDH</sequence>
<gene>
    <name evidence="4" type="ORF">QQ008_07175</name>
</gene>
<dbReference type="PANTHER" id="PTHR43037">
    <property type="entry name" value="UNNAMED PRODUCT-RELATED"/>
    <property type="match status" value="1"/>
</dbReference>
<dbReference type="PANTHER" id="PTHR43037:SF1">
    <property type="entry name" value="BLL1128 PROTEIN"/>
    <property type="match status" value="1"/>
</dbReference>
<organism evidence="4 5">
    <name type="scientific">Splendidivirga corallicola</name>
    <dbReference type="NCBI Taxonomy" id="3051826"/>
    <lineage>
        <taxon>Bacteria</taxon>
        <taxon>Pseudomonadati</taxon>
        <taxon>Bacteroidota</taxon>
        <taxon>Cytophagia</taxon>
        <taxon>Cytophagales</taxon>
        <taxon>Splendidivirgaceae</taxon>
        <taxon>Splendidivirga</taxon>
    </lineage>
</organism>
<dbReference type="EMBL" id="JAUJEA010000002">
    <property type="protein sequence ID" value="MDN5201135.1"/>
    <property type="molecule type" value="Genomic_DNA"/>
</dbReference>